<dbReference type="Gene3D" id="3.40.710.10">
    <property type="entry name" value="DD-peptidase/beta-lactamase superfamily"/>
    <property type="match status" value="1"/>
</dbReference>
<dbReference type="Proteomes" id="UP000248214">
    <property type="component" value="Unassembled WGS sequence"/>
</dbReference>
<dbReference type="EMBL" id="PDOD01000001">
    <property type="protein sequence ID" value="PYZ95128.1"/>
    <property type="molecule type" value="Genomic_DNA"/>
</dbReference>
<dbReference type="PANTHER" id="PTHR43283:SF7">
    <property type="entry name" value="BETA-LACTAMASE-RELATED DOMAIN-CONTAINING PROTEIN"/>
    <property type="match status" value="1"/>
</dbReference>
<dbReference type="Pfam" id="PF00144">
    <property type="entry name" value="Beta-lactamase"/>
    <property type="match status" value="1"/>
</dbReference>
<dbReference type="InterPro" id="IPR012338">
    <property type="entry name" value="Beta-lactam/transpept-like"/>
</dbReference>
<evidence type="ECO:0000313" key="2">
    <source>
        <dbReference type="EMBL" id="PYZ95128.1"/>
    </source>
</evidence>
<dbReference type="RefSeq" id="WP_110608763.1">
    <property type="nucleotide sequence ID" value="NZ_PDOD01000001.1"/>
</dbReference>
<dbReference type="AlphaFoldDB" id="A0A323TJS1"/>
<dbReference type="OrthoDB" id="9773047at2"/>
<accession>A0A323TJS1</accession>
<evidence type="ECO:0000259" key="1">
    <source>
        <dbReference type="Pfam" id="PF00144"/>
    </source>
</evidence>
<sequence>MPKIDSSFFPSKSLSHSSLKENNIDKLEQQFEHEQMESCLIYQDNVLVYTFEKKLKLATQLHKVNSVTKSFLSSLIGIALEKGYLTSLEQPLSDFFSPRESQSSEVNQITLRHLLTMTSGFDPRKWTNVATSENWTETILNEPLKHSPGEKMVYNNSDSHLLSAILQVATRKSTQDFANEYLFQPLGIDDYQWKKSSDHVSIGGYGLYMTPIDAMKYAVLYLQKGIWNDRQILPADWIEEATRPHVSTDKWKQAYGFHWWVSDEKPAFYYAAGRGGKFLFISPEQQLAVVFTANLSNKESLLPYQWFVRYILD</sequence>
<comment type="caution">
    <text evidence="2">The sequence shown here is derived from an EMBL/GenBank/DDBJ whole genome shotgun (WGS) entry which is preliminary data.</text>
</comment>
<dbReference type="InterPro" id="IPR001466">
    <property type="entry name" value="Beta-lactam-related"/>
</dbReference>
<dbReference type="PANTHER" id="PTHR43283">
    <property type="entry name" value="BETA-LACTAMASE-RELATED"/>
    <property type="match status" value="1"/>
</dbReference>
<gene>
    <name evidence="2" type="ORF">CR194_06330</name>
</gene>
<keyword evidence="3" id="KW-1185">Reference proteome</keyword>
<name>A0A323TJS1_9BACI</name>
<protein>
    <submittedName>
        <fullName evidence="2">Penicillin-binding protein</fullName>
    </submittedName>
</protein>
<reference evidence="2 3" key="1">
    <citation type="submission" date="2017-10" db="EMBL/GenBank/DDBJ databases">
        <title>Bacillus sp. nov., a halophilic bacterium isolated from a Keqin Lake.</title>
        <authorList>
            <person name="Wang H."/>
        </authorList>
    </citation>
    <scope>NUCLEOTIDE SEQUENCE [LARGE SCALE GENOMIC DNA]</scope>
    <source>
        <strain evidence="2 3">KQ-12</strain>
    </source>
</reference>
<dbReference type="SUPFAM" id="SSF56601">
    <property type="entry name" value="beta-lactamase/transpeptidase-like"/>
    <property type="match status" value="1"/>
</dbReference>
<proteinExistence type="predicted"/>
<organism evidence="2 3">
    <name type="scientific">Salipaludibacillus keqinensis</name>
    <dbReference type="NCBI Taxonomy" id="2045207"/>
    <lineage>
        <taxon>Bacteria</taxon>
        <taxon>Bacillati</taxon>
        <taxon>Bacillota</taxon>
        <taxon>Bacilli</taxon>
        <taxon>Bacillales</taxon>
        <taxon>Bacillaceae</taxon>
    </lineage>
</organism>
<feature type="domain" description="Beta-lactamase-related" evidence="1">
    <location>
        <begin position="60"/>
        <end position="298"/>
    </location>
</feature>
<evidence type="ECO:0000313" key="3">
    <source>
        <dbReference type="Proteomes" id="UP000248214"/>
    </source>
</evidence>
<dbReference type="InterPro" id="IPR050789">
    <property type="entry name" value="Diverse_Enzym_Activities"/>
</dbReference>